<dbReference type="Proteomes" id="UP001221898">
    <property type="component" value="Unassembled WGS sequence"/>
</dbReference>
<dbReference type="AlphaFoldDB" id="A0AAD7X348"/>
<evidence type="ECO:0000313" key="3">
    <source>
        <dbReference type="Proteomes" id="UP001221898"/>
    </source>
</evidence>
<evidence type="ECO:0000313" key="2">
    <source>
        <dbReference type="EMBL" id="KAJ8418737.1"/>
    </source>
</evidence>
<reference evidence="2" key="1">
    <citation type="journal article" date="2023" name="Science">
        <title>Genome structures resolve the early diversification of teleost fishes.</title>
        <authorList>
            <person name="Parey E."/>
            <person name="Louis A."/>
            <person name="Montfort J."/>
            <person name="Bouchez O."/>
            <person name="Roques C."/>
            <person name="Iampietro C."/>
            <person name="Lluch J."/>
            <person name="Castinel A."/>
            <person name="Donnadieu C."/>
            <person name="Desvignes T."/>
            <person name="Floi Bucao C."/>
            <person name="Jouanno E."/>
            <person name="Wen M."/>
            <person name="Mejri S."/>
            <person name="Dirks R."/>
            <person name="Jansen H."/>
            <person name="Henkel C."/>
            <person name="Chen W.J."/>
            <person name="Zahm M."/>
            <person name="Cabau C."/>
            <person name="Klopp C."/>
            <person name="Thompson A.W."/>
            <person name="Robinson-Rechavi M."/>
            <person name="Braasch I."/>
            <person name="Lecointre G."/>
            <person name="Bobe J."/>
            <person name="Postlethwait J.H."/>
            <person name="Berthelot C."/>
            <person name="Roest Crollius H."/>
            <person name="Guiguen Y."/>
        </authorList>
    </citation>
    <scope>NUCLEOTIDE SEQUENCE</scope>
    <source>
        <strain evidence="2">NC1722</strain>
    </source>
</reference>
<feature type="transmembrane region" description="Helical" evidence="1">
    <location>
        <begin position="110"/>
        <end position="129"/>
    </location>
</feature>
<name>A0AAD7X348_9TELE</name>
<keyword evidence="3" id="KW-1185">Reference proteome</keyword>
<organism evidence="2 3">
    <name type="scientific">Aldrovandia affinis</name>
    <dbReference type="NCBI Taxonomy" id="143900"/>
    <lineage>
        <taxon>Eukaryota</taxon>
        <taxon>Metazoa</taxon>
        <taxon>Chordata</taxon>
        <taxon>Craniata</taxon>
        <taxon>Vertebrata</taxon>
        <taxon>Euteleostomi</taxon>
        <taxon>Actinopterygii</taxon>
        <taxon>Neopterygii</taxon>
        <taxon>Teleostei</taxon>
        <taxon>Notacanthiformes</taxon>
        <taxon>Halosauridae</taxon>
        <taxon>Aldrovandia</taxon>
    </lineage>
</organism>
<keyword evidence="1" id="KW-0812">Transmembrane</keyword>
<comment type="caution">
    <text evidence="2">The sequence shown here is derived from an EMBL/GenBank/DDBJ whole genome shotgun (WGS) entry which is preliminary data.</text>
</comment>
<feature type="transmembrane region" description="Helical" evidence="1">
    <location>
        <begin position="141"/>
        <end position="164"/>
    </location>
</feature>
<keyword evidence="1" id="KW-1133">Transmembrane helix</keyword>
<feature type="transmembrane region" description="Helical" evidence="1">
    <location>
        <begin position="6"/>
        <end position="27"/>
    </location>
</feature>
<feature type="transmembrane region" description="Helical" evidence="1">
    <location>
        <begin position="48"/>
        <end position="71"/>
    </location>
</feature>
<sequence length="195" mass="22107">MMIPGLIVLALVAFTNYLMVFFSCYGLHTYGAWLNKYHRVDLWCLRVLVQNGICVYTTWTTIATLINFNIVLSYEAGVSISDGGTVCLSILLTEVITWFILENFVLEKHVRYILTIYPVVIMALAGNMTKNYDSTAPSRNGVFIAVLLAVACTTFVVRVALVIWRHLKQPLYRGQNTKEVMSPIEIAEKQRKIFS</sequence>
<accession>A0AAD7X348</accession>
<feature type="transmembrane region" description="Helical" evidence="1">
    <location>
        <begin position="83"/>
        <end position="101"/>
    </location>
</feature>
<dbReference type="EMBL" id="JAINUG010000001">
    <property type="protein sequence ID" value="KAJ8418737.1"/>
    <property type="molecule type" value="Genomic_DNA"/>
</dbReference>
<keyword evidence="1" id="KW-0472">Membrane</keyword>
<dbReference type="PANTHER" id="PTHR33802:SF4">
    <property type="entry name" value="SI:DKEY-29D8.3"/>
    <property type="match status" value="1"/>
</dbReference>
<proteinExistence type="predicted"/>
<evidence type="ECO:0000256" key="1">
    <source>
        <dbReference type="SAM" id="Phobius"/>
    </source>
</evidence>
<gene>
    <name evidence="2" type="ORF">AAFF_G00002360</name>
</gene>
<dbReference type="PANTHER" id="PTHR33802">
    <property type="entry name" value="SI:CH211-161H7.5-RELATED"/>
    <property type="match status" value="1"/>
</dbReference>
<protein>
    <submittedName>
        <fullName evidence="2">Uncharacterized protein</fullName>
    </submittedName>
</protein>